<feature type="compositionally biased region" description="Low complexity" evidence="8">
    <location>
        <begin position="399"/>
        <end position="409"/>
    </location>
</feature>
<feature type="compositionally biased region" description="Pro residues" evidence="8">
    <location>
        <begin position="410"/>
        <end position="427"/>
    </location>
</feature>
<feature type="transmembrane region" description="Helical" evidence="9">
    <location>
        <begin position="48"/>
        <end position="67"/>
    </location>
</feature>
<feature type="transmembrane region" description="Helical" evidence="9">
    <location>
        <begin position="262"/>
        <end position="285"/>
    </location>
</feature>
<keyword evidence="7" id="KW-0460">Magnesium</keyword>
<feature type="binding site" evidence="7">
    <location>
        <position position="160"/>
    </location>
    <ligand>
        <name>Mg(2+)</name>
        <dbReference type="ChEBI" id="CHEBI:18420"/>
    </ligand>
</feature>
<dbReference type="GO" id="GO:0071555">
    <property type="term" value="P:cell wall organization"/>
    <property type="evidence" value="ECO:0007669"/>
    <property type="project" value="TreeGrafter"/>
</dbReference>
<dbReference type="STRING" id="1296565.SAMN05660657_04995"/>
<feature type="region of interest" description="Disordered" evidence="8">
    <location>
        <begin position="377"/>
        <end position="439"/>
    </location>
</feature>
<evidence type="ECO:0000256" key="1">
    <source>
        <dbReference type="ARBA" id="ARBA00004651"/>
    </source>
</evidence>
<dbReference type="InterPro" id="IPR018480">
    <property type="entry name" value="PNAcMuramoyl-5peptid_Trfase_CS"/>
</dbReference>
<dbReference type="GO" id="GO:0009103">
    <property type="term" value="P:lipopolysaccharide biosynthetic process"/>
    <property type="evidence" value="ECO:0007669"/>
    <property type="project" value="TreeGrafter"/>
</dbReference>
<organism evidence="10 11">
    <name type="scientific">Geodermatophilus amargosae</name>
    <dbReference type="NCBI Taxonomy" id="1296565"/>
    <lineage>
        <taxon>Bacteria</taxon>
        <taxon>Bacillati</taxon>
        <taxon>Actinomycetota</taxon>
        <taxon>Actinomycetes</taxon>
        <taxon>Geodermatophilales</taxon>
        <taxon>Geodermatophilaceae</taxon>
        <taxon>Geodermatophilus</taxon>
    </lineage>
</organism>
<dbReference type="RefSeq" id="WP_093583895.1">
    <property type="nucleotide sequence ID" value="NZ_FPBA01000028.1"/>
</dbReference>
<dbReference type="PROSITE" id="PS01348">
    <property type="entry name" value="MRAY_2"/>
    <property type="match status" value="1"/>
</dbReference>
<evidence type="ECO:0000256" key="5">
    <source>
        <dbReference type="ARBA" id="ARBA00022989"/>
    </source>
</evidence>
<evidence type="ECO:0000256" key="7">
    <source>
        <dbReference type="PIRSR" id="PIRSR600715-1"/>
    </source>
</evidence>
<keyword evidence="3 10" id="KW-0808">Transferase</keyword>
<feature type="binding site" evidence="7">
    <location>
        <position position="227"/>
    </location>
    <ligand>
        <name>Mg(2+)</name>
        <dbReference type="ChEBI" id="CHEBI:18420"/>
    </ligand>
</feature>
<feature type="transmembrane region" description="Helical" evidence="9">
    <location>
        <begin position="316"/>
        <end position="337"/>
    </location>
</feature>
<feature type="transmembrane region" description="Helical" evidence="9">
    <location>
        <begin position="197"/>
        <end position="214"/>
    </location>
</feature>
<keyword evidence="7" id="KW-0479">Metal-binding</keyword>
<dbReference type="GO" id="GO:0044038">
    <property type="term" value="P:cell wall macromolecule biosynthetic process"/>
    <property type="evidence" value="ECO:0007669"/>
    <property type="project" value="TreeGrafter"/>
</dbReference>
<feature type="transmembrane region" description="Helical" evidence="9">
    <location>
        <begin position="343"/>
        <end position="361"/>
    </location>
</feature>
<comment type="subcellular location">
    <subcellularLocation>
        <location evidence="1">Cell membrane</location>
        <topology evidence="1">Multi-pass membrane protein</topology>
    </subcellularLocation>
</comment>
<name>A0A1I7CXA3_9ACTN</name>
<keyword evidence="6 9" id="KW-0472">Membrane</keyword>
<dbReference type="Pfam" id="PF00953">
    <property type="entry name" value="Glycos_transf_4"/>
    <property type="match status" value="1"/>
</dbReference>
<sequence>MREYAVVLLTAGLVTFLATPVVRIAAVRLRMMAAPRERDVHVIPTPRGGGVAMYLGVAAAVMVATRLPALQRTFDDSQTAAVLVAGGLICLLGVLDDKFGLDALTKLTGQIAAAGVMVLLGVQLAFLFLPFADIGTISFGPDVGVPLTILLTVMTVNALNFIDGLDGLAAGVSAIAALAFFAYSYNLSSVGYDEVASAPALVTAVLAGACLGFLPHNFSPARIFMGDSGSMLVGLMLSAAAVSATGRVDAQSFDSAASLLPLALPLLVPVAVLFIPFIDLLLAVVRRTRRGQSPFSPDKMHLHHRLLSIGHSHRRAVLTMYFWAALLSFGAVALSVTGGTVELLVVIGVLLVVGVVVVLGPHARRAAREARAAEIAAQRRRSRAAHPTARAHRTGGRPAGATASTSAPLSPTPPASAPPSGPAPGPAAPRAAGAGRGVR</sequence>
<evidence type="ECO:0000256" key="9">
    <source>
        <dbReference type="SAM" id="Phobius"/>
    </source>
</evidence>
<dbReference type="OrthoDB" id="9783652at2"/>
<accession>A0A1I7CXA3</accession>
<dbReference type="PANTHER" id="PTHR22926">
    <property type="entry name" value="PHOSPHO-N-ACETYLMURAMOYL-PENTAPEPTIDE-TRANSFERASE"/>
    <property type="match status" value="1"/>
</dbReference>
<keyword evidence="4 9" id="KW-0812">Transmembrane</keyword>
<evidence type="ECO:0000256" key="8">
    <source>
        <dbReference type="SAM" id="MobiDB-lite"/>
    </source>
</evidence>
<keyword evidence="11" id="KW-1185">Reference proteome</keyword>
<feature type="transmembrane region" description="Helical" evidence="9">
    <location>
        <begin position="168"/>
        <end position="185"/>
    </location>
</feature>
<feature type="transmembrane region" description="Helical" evidence="9">
    <location>
        <begin position="143"/>
        <end position="161"/>
    </location>
</feature>
<feature type="transmembrane region" description="Helical" evidence="9">
    <location>
        <begin position="221"/>
        <end position="242"/>
    </location>
</feature>
<dbReference type="CDD" id="cd06853">
    <property type="entry name" value="GT_WecA_like"/>
    <property type="match status" value="1"/>
</dbReference>
<dbReference type="GO" id="GO:0046872">
    <property type="term" value="F:metal ion binding"/>
    <property type="evidence" value="ECO:0007669"/>
    <property type="project" value="UniProtKB-KW"/>
</dbReference>
<dbReference type="EMBL" id="FPBA01000028">
    <property type="protein sequence ID" value="SFU04063.1"/>
    <property type="molecule type" value="Genomic_DNA"/>
</dbReference>
<protein>
    <submittedName>
        <fullName evidence="10">UDP-GlcNAc:undecaprenyl-phosphate GlcNAc-1-phosphate transferase</fullName>
    </submittedName>
</protein>
<feature type="transmembrane region" description="Helical" evidence="9">
    <location>
        <begin position="6"/>
        <end position="27"/>
    </location>
</feature>
<keyword evidence="2" id="KW-1003">Cell membrane</keyword>
<dbReference type="AlphaFoldDB" id="A0A1I7CXA3"/>
<keyword evidence="5 9" id="KW-1133">Transmembrane helix</keyword>
<proteinExistence type="predicted"/>
<evidence type="ECO:0000256" key="2">
    <source>
        <dbReference type="ARBA" id="ARBA00022475"/>
    </source>
</evidence>
<dbReference type="GO" id="GO:0016780">
    <property type="term" value="F:phosphotransferase activity, for other substituted phosphate groups"/>
    <property type="evidence" value="ECO:0007669"/>
    <property type="project" value="InterPro"/>
</dbReference>
<evidence type="ECO:0000313" key="10">
    <source>
        <dbReference type="EMBL" id="SFU04063.1"/>
    </source>
</evidence>
<feature type="compositionally biased region" description="Basic residues" evidence="8">
    <location>
        <begin position="378"/>
        <end position="395"/>
    </location>
</feature>
<feature type="transmembrane region" description="Helical" evidence="9">
    <location>
        <begin position="107"/>
        <end position="131"/>
    </location>
</feature>
<dbReference type="GO" id="GO:0005886">
    <property type="term" value="C:plasma membrane"/>
    <property type="evidence" value="ECO:0007669"/>
    <property type="project" value="UniProtKB-SubCell"/>
</dbReference>
<evidence type="ECO:0000256" key="3">
    <source>
        <dbReference type="ARBA" id="ARBA00022679"/>
    </source>
</evidence>
<dbReference type="PANTHER" id="PTHR22926:SF3">
    <property type="entry name" value="UNDECAPRENYL-PHOSPHATE ALPHA-N-ACETYLGLUCOSAMINYL 1-PHOSPHATE TRANSFERASE"/>
    <property type="match status" value="1"/>
</dbReference>
<gene>
    <name evidence="10" type="ORF">SAMN05660657_04995</name>
</gene>
<dbReference type="Proteomes" id="UP000199546">
    <property type="component" value="Unassembled WGS sequence"/>
</dbReference>
<reference evidence="11" key="1">
    <citation type="submission" date="2016-10" db="EMBL/GenBank/DDBJ databases">
        <authorList>
            <person name="Varghese N."/>
            <person name="Submissions S."/>
        </authorList>
    </citation>
    <scope>NUCLEOTIDE SEQUENCE [LARGE SCALE GENOMIC DNA]</scope>
    <source>
        <strain evidence="11">DSM 46136</strain>
    </source>
</reference>
<feature type="transmembrane region" description="Helical" evidence="9">
    <location>
        <begin position="79"/>
        <end position="95"/>
    </location>
</feature>
<evidence type="ECO:0000256" key="6">
    <source>
        <dbReference type="ARBA" id="ARBA00023136"/>
    </source>
</evidence>
<evidence type="ECO:0000256" key="4">
    <source>
        <dbReference type="ARBA" id="ARBA00022692"/>
    </source>
</evidence>
<evidence type="ECO:0000313" key="11">
    <source>
        <dbReference type="Proteomes" id="UP000199546"/>
    </source>
</evidence>
<dbReference type="InterPro" id="IPR000715">
    <property type="entry name" value="Glycosyl_transferase_4"/>
</dbReference>
<comment type="cofactor">
    <cofactor evidence="7">
        <name>Mg(2+)</name>
        <dbReference type="ChEBI" id="CHEBI:18420"/>
    </cofactor>
</comment>